<dbReference type="EMBL" id="AMYB01000003">
    <property type="protein sequence ID" value="OAD04902.1"/>
    <property type="molecule type" value="Genomic_DNA"/>
</dbReference>
<organism evidence="2 3">
    <name type="scientific">Mucor lusitanicus CBS 277.49</name>
    <dbReference type="NCBI Taxonomy" id="747725"/>
    <lineage>
        <taxon>Eukaryota</taxon>
        <taxon>Fungi</taxon>
        <taxon>Fungi incertae sedis</taxon>
        <taxon>Mucoromycota</taxon>
        <taxon>Mucoromycotina</taxon>
        <taxon>Mucoromycetes</taxon>
        <taxon>Mucorales</taxon>
        <taxon>Mucorineae</taxon>
        <taxon>Mucoraceae</taxon>
        <taxon>Mucor</taxon>
    </lineage>
</organism>
<dbReference type="AlphaFoldDB" id="A0A162TIU4"/>
<feature type="compositionally biased region" description="Pro residues" evidence="1">
    <location>
        <begin position="503"/>
        <end position="529"/>
    </location>
</feature>
<accession>A0A162TIU4</accession>
<keyword evidence="3" id="KW-1185">Reference proteome</keyword>
<dbReference type="OrthoDB" id="2240650at2759"/>
<feature type="compositionally biased region" description="Polar residues" evidence="1">
    <location>
        <begin position="1"/>
        <end position="13"/>
    </location>
</feature>
<comment type="caution">
    <text evidence="2">The sequence shown here is derived from an EMBL/GenBank/DDBJ whole genome shotgun (WGS) entry which is preliminary data.</text>
</comment>
<evidence type="ECO:0000313" key="3">
    <source>
        <dbReference type="Proteomes" id="UP000077051"/>
    </source>
</evidence>
<feature type="region of interest" description="Disordered" evidence="1">
    <location>
        <begin position="496"/>
        <end position="536"/>
    </location>
</feature>
<evidence type="ECO:0000256" key="1">
    <source>
        <dbReference type="SAM" id="MobiDB-lite"/>
    </source>
</evidence>
<dbReference type="STRING" id="747725.A0A162TIU4"/>
<gene>
    <name evidence="2" type="ORF">MUCCIDRAFT_108741</name>
</gene>
<name>A0A162TIU4_MUCCL</name>
<reference evidence="2 3" key="1">
    <citation type="submission" date="2015-06" db="EMBL/GenBank/DDBJ databases">
        <title>Expansion of signal transduction pathways in fungi by whole-genome duplication.</title>
        <authorList>
            <consortium name="DOE Joint Genome Institute"/>
            <person name="Corrochano L.M."/>
            <person name="Kuo A."/>
            <person name="Marcet-Houben M."/>
            <person name="Polaino S."/>
            <person name="Salamov A."/>
            <person name="Villalobos J.M."/>
            <person name="Alvarez M.I."/>
            <person name="Avalos J."/>
            <person name="Benito E.P."/>
            <person name="Benoit I."/>
            <person name="Burger G."/>
            <person name="Camino L.P."/>
            <person name="Canovas D."/>
            <person name="Cerda-Olmedo E."/>
            <person name="Cheng J.-F."/>
            <person name="Dominguez A."/>
            <person name="Elias M."/>
            <person name="Eslava A.P."/>
            <person name="Glaser F."/>
            <person name="Grimwood J."/>
            <person name="Gutierrez G."/>
            <person name="Heitman J."/>
            <person name="Henrissat B."/>
            <person name="Iturriaga E.A."/>
            <person name="Lang B.F."/>
            <person name="Lavin J.L."/>
            <person name="Lee S."/>
            <person name="Li W."/>
            <person name="Lindquist E."/>
            <person name="Lopez-Garcia S."/>
            <person name="Luque E.M."/>
            <person name="Marcos A.T."/>
            <person name="Martin J."/>
            <person name="Mccluskey K."/>
            <person name="Medina H.R."/>
            <person name="Miralles-Duran A."/>
            <person name="Miyazaki A."/>
            <person name="Munoz-Torres E."/>
            <person name="Oguiza J.A."/>
            <person name="Ohm R."/>
            <person name="Olmedo M."/>
            <person name="Orejas M."/>
            <person name="Ortiz-Castellanos L."/>
            <person name="Pisabarro A.G."/>
            <person name="Rodriguez-Romero J."/>
            <person name="Ruiz-Herrera J."/>
            <person name="Ruiz-Vazquez R."/>
            <person name="Sanz C."/>
            <person name="Schackwitz W."/>
            <person name="Schmutz J."/>
            <person name="Shahriari M."/>
            <person name="Shelest E."/>
            <person name="Silva-Franco F."/>
            <person name="Soanes D."/>
            <person name="Syed K."/>
            <person name="Tagua V.G."/>
            <person name="Talbot N.J."/>
            <person name="Thon M."/>
            <person name="De Vries R.P."/>
            <person name="Wiebenga A."/>
            <person name="Yadav J.S."/>
            <person name="Braun E.L."/>
            <person name="Baker S."/>
            <person name="Garre V."/>
            <person name="Horwitz B."/>
            <person name="Torres-Martinez S."/>
            <person name="Idnurm A."/>
            <person name="Herrera-Estrella A."/>
            <person name="Gabaldon T."/>
            <person name="Grigoriev I.V."/>
        </authorList>
    </citation>
    <scope>NUCLEOTIDE SEQUENCE [LARGE SCALE GENOMIC DNA]</scope>
    <source>
        <strain evidence="2 3">CBS 277.49</strain>
    </source>
</reference>
<feature type="region of interest" description="Disordered" evidence="1">
    <location>
        <begin position="157"/>
        <end position="176"/>
    </location>
</feature>
<evidence type="ECO:0000313" key="2">
    <source>
        <dbReference type="EMBL" id="OAD04902.1"/>
    </source>
</evidence>
<dbReference type="Proteomes" id="UP000077051">
    <property type="component" value="Unassembled WGS sequence"/>
</dbReference>
<sequence>MTGKRGQTPTVSKRQLRSRSNKVNTKTAKKDQQSPEEPDTAQNRKRKTAIIPKSNEKRPRVLAADAQWCARNASTLTLKAFALEHGYYERRRCHARYKTIIANMSEAEQPRLLQEFENWCLTLDCTAFWKERKRTYALETAASNCSEVINKMLVSDSQGLLEPPHPPQETTESQPIARTTTADLDQQEHANTQQESDNEERHWIIDGNDITSLFLKYRHQADIIPKPVPLESNIQEILALSGVLFLANEQHSECKVAVFGEQVLKNLLKCQTQTLLSKVPNDTPSFTNDDFMEMVNVVSAIDEEGMSPKSAKLRLLTLATSMDQFKSNVVEGIADLLVKLPFDPIADKNQFGEVDIQTRYYDPLLSSIVADTTRKVVLRWPNREDTITTGIRPDAIVSTLVQRAFGQSLGFGEVKLGGDNTTNDSLCLDTLKLAVLSRNSVLKYGHPILTFQVNGFQLVFYMTQMIHSSFFTMTEIGRITLPEALSCLHSFITLKNIPRHPPQHPPQQHPPQQHPPQQHPPQQHPPQQHPPKLHFQSTPQHFLPLQVLIPQNYSR</sequence>
<protein>
    <submittedName>
        <fullName evidence="2">Uncharacterized protein</fullName>
    </submittedName>
</protein>
<feature type="region of interest" description="Disordered" evidence="1">
    <location>
        <begin position="1"/>
        <end position="58"/>
    </location>
</feature>
<dbReference type="VEuPathDB" id="FungiDB:MUCCIDRAFT_108741"/>
<proteinExistence type="predicted"/>